<gene>
    <name evidence="2" type="ORF">E4L96_03225</name>
</gene>
<dbReference type="Proteomes" id="UP000298438">
    <property type="component" value="Unassembled WGS sequence"/>
</dbReference>
<name>A0A4Y9SMQ4_9BURK</name>
<feature type="transmembrane region" description="Helical" evidence="1">
    <location>
        <begin position="143"/>
        <end position="167"/>
    </location>
</feature>
<dbReference type="RefSeq" id="WP_135205790.1">
    <property type="nucleotide sequence ID" value="NZ_SPVF01000046.1"/>
</dbReference>
<sequence>MRTHKQSDFARTDTDDFARAHIMFDVSHLLAWLLLTIVVPLIAPVALLALLALSRRFRHRARELLHRSIREGQLCWTAIALSAAATYEAADVLTRIALAGDTSGEIALGWGFVGCHVLIIVVASVIVLLGVMDAVLAEDAGDYTAGATPLLIRTSIGLVLFSAALSARSHMWAMAN</sequence>
<evidence type="ECO:0000313" key="2">
    <source>
        <dbReference type="EMBL" id="TFW27828.1"/>
    </source>
</evidence>
<feature type="transmembrane region" description="Helical" evidence="1">
    <location>
        <begin position="110"/>
        <end position="131"/>
    </location>
</feature>
<evidence type="ECO:0000313" key="3">
    <source>
        <dbReference type="Proteomes" id="UP000298438"/>
    </source>
</evidence>
<dbReference type="EMBL" id="SPVF01000046">
    <property type="protein sequence ID" value="TFW27828.1"/>
    <property type="molecule type" value="Genomic_DNA"/>
</dbReference>
<keyword evidence="3" id="KW-1185">Reference proteome</keyword>
<keyword evidence="1" id="KW-0812">Transmembrane</keyword>
<accession>A0A4Y9SMQ4</accession>
<proteinExistence type="predicted"/>
<keyword evidence="1" id="KW-0472">Membrane</keyword>
<comment type="caution">
    <text evidence="2">The sequence shown here is derived from an EMBL/GenBank/DDBJ whole genome shotgun (WGS) entry which is preliminary data.</text>
</comment>
<protein>
    <submittedName>
        <fullName evidence="2">Uncharacterized protein</fullName>
    </submittedName>
</protein>
<organism evidence="2 3">
    <name type="scientific">Zemynaea arenosa</name>
    <dbReference type="NCBI Taxonomy" id="2561931"/>
    <lineage>
        <taxon>Bacteria</taxon>
        <taxon>Pseudomonadati</taxon>
        <taxon>Pseudomonadota</taxon>
        <taxon>Betaproteobacteria</taxon>
        <taxon>Burkholderiales</taxon>
        <taxon>Oxalobacteraceae</taxon>
        <taxon>Telluria group</taxon>
        <taxon>Zemynaea</taxon>
    </lineage>
</organism>
<feature type="transmembrane region" description="Helical" evidence="1">
    <location>
        <begin position="29"/>
        <end position="53"/>
    </location>
</feature>
<evidence type="ECO:0000256" key="1">
    <source>
        <dbReference type="SAM" id="Phobius"/>
    </source>
</evidence>
<keyword evidence="1" id="KW-1133">Transmembrane helix</keyword>
<dbReference type="AlphaFoldDB" id="A0A4Y9SMQ4"/>
<reference evidence="2 3" key="1">
    <citation type="submission" date="2019-03" db="EMBL/GenBank/DDBJ databases">
        <title>Draft Genome Sequence of Massilia arenosa sp. nov., a Novel Massilia Species Isolated from a Sandy-loam Maize Soil.</title>
        <authorList>
            <person name="Raths R."/>
            <person name="Peta V."/>
            <person name="Bucking H."/>
        </authorList>
    </citation>
    <scope>NUCLEOTIDE SEQUENCE [LARGE SCALE GENOMIC DNA]</scope>
    <source>
        <strain evidence="2 3">MC02</strain>
    </source>
</reference>